<sequence length="127" mass="13862">MADDQSSKRLMTTVDLSRVDTSLVTHIASFVGMARELLNLALTCKSFGGLPPGLDLDWSLAKEVAREAVCSGRNDTEGVHTSRRGDDDVACGRSRVGEPAEFDTLWGGGIDLLTMPTFKLHMDIWHL</sequence>
<keyword evidence="2" id="KW-1185">Reference proteome</keyword>
<dbReference type="EMBL" id="AGNL01042907">
    <property type="protein sequence ID" value="EJK50812.1"/>
    <property type="molecule type" value="Genomic_DNA"/>
</dbReference>
<evidence type="ECO:0000313" key="1">
    <source>
        <dbReference type="EMBL" id="EJK50812.1"/>
    </source>
</evidence>
<evidence type="ECO:0000313" key="2">
    <source>
        <dbReference type="Proteomes" id="UP000266841"/>
    </source>
</evidence>
<proteinExistence type="predicted"/>
<dbReference type="Proteomes" id="UP000266841">
    <property type="component" value="Unassembled WGS sequence"/>
</dbReference>
<accession>K0RVU5</accession>
<protein>
    <submittedName>
        <fullName evidence="1">Uncharacterized protein</fullName>
    </submittedName>
</protein>
<reference evidence="1 2" key="1">
    <citation type="journal article" date="2012" name="Genome Biol.">
        <title>Genome and low-iron response of an oceanic diatom adapted to chronic iron limitation.</title>
        <authorList>
            <person name="Lommer M."/>
            <person name="Specht M."/>
            <person name="Roy A.S."/>
            <person name="Kraemer L."/>
            <person name="Andreson R."/>
            <person name="Gutowska M.A."/>
            <person name="Wolf J."/>
            <person name="Bergner S.V."/>
            <person name="Schilhabel M.B."/>
            <person name="Klostermeier U.C."/>
            <person name="Beiko R.G."/>
            <person name="Rosenstiel P."/>
            <person name="Hippler M."/>
            <person name="Laroche J."/>
        </authorList>
    </citation>
    <scope>NUCLEOTIDE SEQUENCE [LARGE SCALE GENOMIC DNA]</scope>
    <source>
        <strain evidence="1 2">CCMP1005</strain>
    </source>
</reference>
<organism evidence="1 2">
    <name type="scientific">Thalassiosira oceanica</name>
    <name type="common">Marine diatom</name>
    <dbReference type="NCBI Taxonomy" id="159749"/>
    <lineage>
        <taxon>Eukaryota</taxon>
        <taxon>Sar</taxon>
        <taxon>Stramenopiles</taxon>
        <taxon>Ochrophyta</taxon>
        <taxon>Bacillariophyta</taxon>
        <taxon>Coscinodiscophyceae</taxon>
        <taxon>Thalassiosirophycidae</taxon>
        <taxon>Thalassiosirales</taxon>
        <taxon>Thalassiosiraceae</taxon>
        <taxon>Thalassiosira</taxon>
    </lineage>
</organism>
<gene>
    <name evidence="1" type="ORF">THAOC_30086</name>
</gene>
<dbReference type="AlphaFoldDB" id="K0RVU5"/>
<comment type="caution">
    <text evidence="1">The sequence shown here is derived from an EMBL/GenBank/DDBJ whole genome shotgun (WGS) entry which is preliminary data.</text>
</comment>
<name>K0RVU5_THAOC</name>